<feature type="compositionally biased region" description="Low complexity" evidence="1">
    <location>
        <begin position="353"/>
        <end position="365"/>
    </location>
</feature>
<sequence length="375" mass="40401">MSSTTAYLRASTPHGDARVDKATASRLHRQSLLGAANSVDDVVALVPRDYRDQLRPLLLEAAGTQSKICTADQVLKRLEDHKSRGTLPQHLRSKVPPLQFSKEYAETEAGASARSAATAAHKLFVDTLLQNAIASKGDEARYLRESLLVEKVVTKTTSVVNARYTALGQRGRVPTFSRTVSDDGTVTTTMTGFVENPINAQLHIQVLEDCASYIERVRLIVESRFEAEALKLAKKKEVVHAADKMAVDDDSTPSTSSGANIDKLVAQRVKQEVKKALQASAVAKGGKKSGGSSKKRTDPKGSQQKKNGKKPSAKSSPPAKVPEIHTYLPPPSRFLPKFGASLPKELKFKKNKSSASTSGGSSSTSKKNKGKGKKD</sequence>
<comment type="caution">
    <text evidence="2">The sequence shown here is derived from an EMBL/GenBank/DDBJ whole genome shotgun (WGS) entry which is preliminary data.</text>
</comment>
<name>A0A4Y9XMF8_9APHY</name>
<dbReference type="Proteomes" id="UP000298390">
    <property type="component" value="Unassembled WGS sequence"/>
</dbReference>
<proteinExistence type="predicted"/>
<gene>
    <name evidence="2" type="ORF">EVJ58_g10657</name>
</gene>
<accession>A0A4Y9XMF8</accession>
<feature type="region of interest" description="Disordered" evidence="1">
    <location>
        <begin position="277"/>
        <end position="375"/>
    </location>
</feature>
<evidence type="ECO:0000256" key="1">
    <source>
        <dbReference type="SAM" id="MobiDB-lite"/>
    </source>
</evidence>
<protein>
    <submittedName>
        <fullName evidence="2">Uncharacterized protein</fullName>
    </submittedName>
</protein>
<dbReference type="STRING" id="34475.A0A4Y9XMF8"/>
<reference evidence="2 3" key="1">
    <citation type="submission" date="2019-01" db="EMBL/GenBank/DDBJ databases">
        <title>Genome sequencing of the rare red list fungi Fomitopsis rosea.</title>
        <authorList>
            <person name="Buettner E."/>
            <person name="Kellner H."/>
        </authorList>
    </citation>
    <scope>NUCLEOTIDE SEQUENCE [LARGE SCALE GENOMIC DNA]</scope>
    <source>
        <strain evidence="2 3">DSM 105464</strain>
    </source>
</reference>
<dbReference type="AlphaFoldDB" id="A0A4Y9XMF8"/>
<feature type="compositionally biased region" description="Basic residues" evidence="1">
    <location>
        <begin position="366"/>
        <end position="375"/>
    </location>
</feature>
<organism evidence="2 3">
    <name type="scientific">Rhodofomes roseus</name>
    <dbReference type="NCBI Taxonomy" id="34475"/>
    <lineage>
        <taxon>Eukaryota</taxon>
        <taxon>Fungi</taxon>
        <taxon>Dikarya</taxon>
        <taxon>Basidiomycota</taxon>
        <taxon>Agaricomycotina</taxon>
        <taxon>Agaricomycetes</taxon>
        <taxon>Polyporales</taxon>
        <taxon>Rhodofomes</taxon>
    </lineage>
</organism>
<evidence type="ECO:0000313" key="3">
    <source>
        <dbReference type="Proteomes" id="UP000298390"/>
    </source>
</evidence>
<evidence type="ECO:0000313" key="2">
    <source>
        <dbReference type="EMBL" id="TFY51270.1"/>
    </source>
</evidence>
<dbReference type="EMBL" id="SEKV01001234">
    <property type="protein sequence ID" value="TFY51270.1"/>
    <property type="molecule type" value="Genomic_DNA"/>
</dbReference>